<dbReference type="EMBL" id="KV427615">
    <property type="protein sequence ID" value="KZT08303.1"/>
    <property type="molecule type" value="Genomic_DNA"/>
</dbReference>
<gene>
    <name evidence="2" type="ORF">LAESUDRAFT_811409</name>
</gene>
<dbReference type="Proteomes" id="UP000076871">
    <property type="component" value="Unassembled WGS sequence"/>
</dbReference>
<reference evidence="2 3" key="1">
    <citation type="journal article" date="2016" name="Mol. Biol. Evol.">
        <title>Comparative Genomics of Early-Diverging Mushroom-Forming Fungi Provides Insights into the Origins of Lignocellulose Decay Capabilities.</title>
        <authorList>
            <person name="Nagy L.G."/>
            <person name="Riley R."/>
            <person name="Tritt A."/>
            <person name="Adam C."/>
            <person name="Daum C."/>
            <person name="Floudas D."/>
            <person name="Sun H."/>
            <person name="Yadav J.S."/>
            <person name="Pangilinan J."/>
            <person name="Larsson K.H."/>
            <person name="Matsuura K."/>
            <person name="Barry K."/>
            <person name="Labutti K."/>
            <person name="Kuo R."/>
            <person name="Ohm R.A."/>
            <person name="Bhattacharya S.S."/>
            <person name="Shirouzu T."/>
            <person name="Yoshinaga Y."/>
            <person name="Martin F.M."/>
            <person name="Grigoriev I.V."/>
            <person name="Hibbett D.S."/>
        </authorList>
    </citation>
    <scope>NUCLEOTIDE SEQUENCE [LARGE SCALE GENOMIC DNA]</scope>
    <source>
        <strain evidence="2 3">93-53</strain>
    </source>
</reference>
<accession>A0A165F3H8</accession>
<protein>
    <submittedName>
        <fullName evidence="2">Uncharacterized protein</fullName>
    </submittedName>
</protein>
<dbReference type="GeneID" id="63831336"/>
<feature type="compositionally biased region" description="Basic residues" evidence="1">
    <location>
        <begin position="189"/>
        <end position="200"/>
    </location>
</feature>
<evidence type="ECO:0000313" key="3">
    <source>
        <dbReference type="Proteomes" id="UP000076871"/>
    </source>
</evidence>
<dbReference type="InParanoid" id="A0A165F3H8"/>
<dbReference type="RefSeq" id="XP_040766043.1">
    <property type="nucleotide sequence ID" value="XM_040914309.1"/>
</dbReference>
<evidence type="ECO:0000313" key="2">
    <source>
        <dbReference type="EMBL" id="KZT08303.1"/>
    </source>
</evidence>
<name>A0A165F3H8_9APHY</name>
<dbReference type="AlphaFoldDB" id="A0A165F3H8"/>
<feature type="region of interest" description="Disordered" evidence="1">
    <location>
        <begin position="94"/>
        <end position="223"/>
    </location>
</feature>
<organism evidence="2 3">
    <name type="scientific">Laetiporus sulphureus 93-53</name>
    <dbReference type="NCBI Taxonomy" id="1314785"/>
    <lineage>
        <taxon>Eukaryota</taxon>
        <taxon>Fungi</taxon>
        <taxon>Dikarya</taxon>
        <taxon>Basidiomycota</taxon>
        <taxon>Agaricomycotina</taxon>
        <taxon>Agaricomycetes</taxon>
        <taxon>Polyporales</taxon>
        <taxon>Laetiporus</taxon>
    </lineage>
</organism>
<proteinExistence type="predicted"/>
<sequence length="223" mass="25708">MVLQVRVYISFPPFRTRPLRFQVPPCDTFQPSLGACPSRRVERVSPEVPSVGHFQQWAYVQCYPPHINRGIFQDASMRPETSWPNDLYAHVGFPDPSTRSGTYPEGHEKACTRTELDKCEQRPFPRDLLPSAPRSPHPLDNYNAASQRNRNETKKNEENKKEERTYRGPADIEPTTREKRHPASEHLPSRRRRPAHTAHLKRIDTEGSPVLGHFNPRRSTVKG</sequence>
<feature type="compositionally biased region" description="Basic and acidic residues" evidence="1">
    <location>
        <begin position="149"/>
        <end position="166"/>
    </location>
</feature>
<keyword evidence="3" id="KW-1185">Reference proteome</keyword>
<evidence type="ECO:0000256" key="1">
    <source>
        <dbReference type="SAM" id="MobiDB-lite"/>
    </source>
</evidence>
<feature type="compositionally biased region" description="Basic and acidic residues" evidence="1">
    <location>
        <begin position="174"/>
        <end position="188"/>
    </location>
</feature>
<feature type="compositionally biased region" description="Basic and acidic residues" evidence="1">
    <location>
        <begin position="105"/>
        <end position="125"/>
    </location>
</feature>